<dbReference type="PANTHER" id="PTHR42085:SF6">
    <property type="entry name" value="F-BOX DOMAIN-CONTAINING PROTEIN"/>
    <property type="match status" value="1"/>
</dbReference>
<evidence type="ECO:0000313" key="2">
    <source>
        <dbReference type="Proteomes" id="UP001303889"/>
    </source>
</evidence>
<sequence length="608" mass="67730">MTMRFGFEPRAFMMRPWKLGGAGFGFPAVAGRLRRWTHWGEMVVVRVTVKKLRGTRYWLPCLIYGVKMAASPPPAPSSPLTALEDQKAMLGIRGLLLSCRTIYAEAAALLYSANRFVVHYTGAGTLAPLLSLTAPALSSLGSLKIVLNQASCHLRPRYHGHQVPLLASLTPADADGGNDTATQTLLGEWDTAARHLSVITSGSLELALVCDISPLHEQAVQVAASVLAPLGQFPLLRSCHIRLAATPDLGLGQLAQCSTLESRGLAAPKPTTTKGSAFLALPRELRLCILEFTDLVTPNHEVCWCRQDSKYTWSDLGGDYQCNNDTFRSPCAFSECWYRSTPIGCFCRRRHAASSTACICWVPPGPVFLVCRTLYQDAQLVFFSSNRFIVHDLALIPWALDCPRVDETLKDECGNLNSEYPFPRLAASQFLRDMVPAHCIPYLRFLELVFPPYLTATWPKADHPVILDWHDTILWLQDRINGPALTIRLVAAKCGTLAPDRPYTDTISVAFGDAISAGYAQLLQPIARLGRSATNGLARFYADLRYPWEWTDEATQREDRRQWAEAGKREVKSSTERRVLRDRYASQYANGKEEPEVSLWQHVFAYHY</sequence>
<comment type="caution">
    <text evidence="1">The sequence shown here is derived from an EMBL/GenBank/DDBJ whole genome shotgun (WGS) entry which is preliminary data.</text>
</comment>
<dbReference type="InterPro" id="IPR038883">
    <property type="entry name" value="AN11006-like"/>
</dbReference>
<name>A0AAN6RTY5_9PEZI</name>
<keyword evidence="2" id="KW-1185">Reference proteome</keyword>
<gene>
    <name evidence="1" type="ORF">C8A05DRAFT_43774</name>
</gene>
<reference evidence="1" key="2">
    <citation type="submission" date="2023-05" db="EMBL/GenBank/DDBJ databases">
        <authorList>
            <consortium name="Lawrence Berkeley National Laboratory"/>
            <person name="Steindorff A."/>
            <person name="Hensen N."/>
            <person name="Bonometti L."/>
            <person name="Westerberg I."/>
            <person name="Brannstrom I.O."/>
            <person name="Guillou S."/>
            <person name="Cros-Aarteil S."/>
            <person name="Calhoun S."/>
            <person name="Haridas S."/>
            <person name="Kuo A."/>
            <person name="Mondo S."/>
            <person name="Pangilinan J."/>
            <person name="Riley R."/>
            <person name="Labutti K."/>
            <person name="Andreopoulos B."/>
            <person name="Lipzen A."/>
            <person name="Chen C."/>
            <person name="Yanf M."/>
            <person name="Daum C."/>
            <person name="Ng V."/>
            <person name="Clum A."/>
            <person name="Ohm R."/>
            <person name="Martin F."/>
            <person name="Silar P."/>
            <person name="Natvig D."/>
            <person name="Lalanne C."/>
            <person name="Gautier V."/>
            <person name="Ament-Velasquez S.L."/>
            <person name="Kruys A."/>
            <person name="Hutchinson M.I."/>
            <person name="Powell A.J."/>
            <person name="Barry K."/>
            <person name="Miller A.N."/>
            <person name="Grigoriev I.V."/>
            <person name="Debuchy R."/>
            <person name="Gladieux P."/>
            <person name="Thoren M.H."/>
            <person name="Johannesson H."/>
        </authorList>
    </citation>
    <scope>NUCLEOTIDE SEQUENCE</scope>
    <source>
        <strain evidence="1">CBS 103.79</strain>
    </source>
</reference>
<organism evidence="1 2">
    <name type="scientific">Staphylotrichum tortipilum</name>
    <dbReference type="NCBI Taxonomy" id="2831512"/>
    <lineage>
        <taxon>Eukaryota</taxon>
        <taxon>Fungi</taxon>
        <taxon>Dikarya</taxon>
        <taxon>Ascomycota</taxon>
        <taxon>Pezizomycotina</taxon>
        <taxon>Sordariomycetes</taxon>
        <taxon>Sordariomycetidae</taxon>
        <taxon>Sordariales</taxon>
        <taxon>Chaetomiaceae</taxon>
        <taxon>Staphylotrichum</taxon>
    </lineage>
</organism>
<dbReference type="Proteomes" id="UP001303889">
    <property type="component" value="Unassembled WGS sequence"/>
</dbReference>
<dbReference type="EMBL" id="MU855480">
    <property type="protein sequence ID" value="KAK3902915.1"/>
    <property type="molecule type" value="Genomic_DNA"/>
</dbReference>
<dbReference type="AlphaFoldDB" id="A0AAN6RTY5"/>
<accession>A0AAN6RTY5</accession>
<proteinExistence type="predicted"/>
<reference evidence="1" key="1">
    <citation type="journal article" date="2023" name="Mol. Phylogenet. Evol.">
        <title>Genome-scale phylogeny and comparative genomics of the fungal order Sordariales.</title>
        <authorList>
            <person name="Hensen N."/>
            <person name="Bonometti L."/>
            <person name="Westerberg I."/>
            <person name="Brannstrom I.O."/>
            <person name="Guillou S."/>
            <person name="Cros-Aarteil S."/>
            <person name="Calhoun S."/>
            <person name="Haridas S."/>
            <person name="Kuo A."/>
            <person name="Mondo S."/>
            <person name="Pangilinan J."/>
            <person name="Riley R."/>
            <person name="LaButti K."/>
            <person name="Andreopoulos B."/>
            <person name="Lipzen A."/>
            <person name="Chen C."/>
            <person name="Yan M."/>
            <person name="Daum C."/>
            <person name="Ng V."/>
            <person name="Clum A."/>
            <person name="Steindorff A."/>
            <person name="Ohm R.A."/>
            <person name="Martin F."/>
            <person name="Silar P."/>
            <person name="Natvig D.O."/>
            <person name="Lalanne C."/>
            <person name="Gautier V."/>
            <person name="Ament-Velasquez S.L."/>
            <person name="Kruys A."/>
            <person name="Hutchinson M.I."/>
            <person name="Powell A.J."/>
            <person name="Barry K."/>
            <person name="Miller A.N."/>
            <person name="Grigoriev I.V."/>
            <person name="Debuchy R."/>
            <person name="Gladieux P."/>
            <person name="Hiltunen Thoren M."/>
            <person name="Johannesson H."/>
        </authorList>
    </citation>
    <scope>NUCLEOTIDE SEQUENCE</scope>
    <source>
        <strain evidence="1">CBS 103.79</strain>
    </source>
</reference>
<dbReference type="PANTHER" id="PTHR42085">
    <property type="entry name" value="F-BOX DOMAIN-CONTAINING PROTEIN"/>
    <property type="match status" value="1"/>
</dbReference>
<evidence type="ECO:0000313" key="1">
    <source>
        <dbReference type="EMBL" id="KAK3902915.1"/>
    </source>
</evidence>
<protein>
    <submittedName>
        <fullName evidence="1">Uncharacterized protein</fullName>
    </submittedName>
</protein>